<feature type="region of interest" description="Disordered" evidence="9">
    <location>
        <begin position="1"/>
        <end position="28"/>
    </location>
</feature>
<gene>
    <name evidence="11" type="ORF">NKR23_g12004</name>
</gene>
<evidence type="ECO:0000256" key="6">
    <source>
        <dbReference type="ARBA" id="ARBA00023002"/>
    </source>
</evidence>
<sequence>MATAIPAQQRAAVRQGSGESATTAIQRIDTPKPNAGQILVRITWTGLCGSDKSLLHDEWKGFGVSMMPQTHGVAGHEGVGTVVAVGSGVASRWKIGDRAGIKWIESTCGECEFCLDGLDEVHCLRQTNCGFSVPGTFQEYCVADGRYTSKIPDGVSDEQAAPILCGGVTAYTACKRSGVQAGQWIVLPGAGGGLGHLAIQYARAMGMRVIAIDTGEEKKDLCERLGAEIFIDFQKTHNVAAEVMSITTYGAHGVIVTAATKAAYSDAPGFLRPNGTVVVVGLPKDPTILAGAPPIVLALRRLKVVGSVVGSLKEVEEALDFTARGLVHPILSKGKLEDLDSWVDKLARGKLAGRAVLQVAT</sequence>
<feature type="domain" description="Enoyl reductase (ER)" evidence="10">
    <location>
        <begin position="18"/>
        <end position="357"/>
    </location>
</feature>
<protein>
    <recommendedName>
        <fullName evidence="3">alcohol dehydrogenase</fullName>
        <ecNumber evidence="3">1.1.1.1</ecNumber>
    </recommendedName>
</protein>
<dbReference type="InterPro" id="IPR013149">
    <property type="entry name" value="ADH-like_C"/>
</dbReference>
<dbReference type="Gene3D" id="3.40.50.720">
    <property type="entry name" value="NAD(P)-binding Rossmann-like Domain"/>
    <property type="match status" value="1"/>
</dbReference>
<proteinExistence type="inferred from homology"/>
<dbReference type="FunFam" id="3.40.50.720:FF:000039">
    <property type="entry name" value="Alcohol dehydrogenase AdhP"/>
    <property type="match status" value="1"/>
</dbReference>
<name>A0AA38RHM9_9PEZI</name>
<dbReference type="EMBL" id="JANBVO010000078">
    <property type="protein sequence ID" value="KAJ9130837.1"/>
    <property type="molecule type" value="Genomic_DNA"/>
</dbReference>
<dbReference type="GO" id="GO:0008270">
    <property type="term" value="F:zinc ion binding"/>
    <property type="evidence" value="ECO:0007669"/>
    <property type="project" value="InterPro"/>
</dbReference>
<dbReference type="GO" id="GO:0004022">
    <property type="term" value="F:alcohol dehydrogenase (NAD+) activity"/>
    <property type="evidence" value="ECO:0007669"/>
    <property type="project" value="UniProtKB-EC"/>
</dbReference>
<keyword evidence="5 8" id="KW-0862">Zinc</keyword>
<evidence type="ECO:0000256" key="4">
    <source>
        <dbReference type="ARBA" id="ARBA00022723"/>
    </source>
</evidence>
<accession>A0AA38RHM9</accession>
<keyword evidence="6" id="KW-0560">Oxidoreductase</keyword>
<evidence type="ECO:0000313" key="11">
    <source>
        <dbReference type="EMBL" id="KAJ9130837.1"/>
    </source>
</evidence>
<evidence type="ECO:0000256" key="2">
    <source>
        <dbReference type="ARBA" id="ARBA00008072"/>
    </source>
</evidence>
<evidence type="ECO:0000256" key="8">
    <source>
        <dbReference type="RuleBase" id="RU361277"/>
    </source>
</evidence>
<dbReference type="InterPro" id="IPR002328">
    <property type="entry name" value="ADH_Zn_CS"/>
</dbReference>
<dbReference type="InterPro" id="IPR011032">
    <property type="entry name" value="GroES-like_sf"/>
</dbReference>
<comment type="similarity">
    <text evidence="2 8">Belongs to the zinc-containing alcohol dehydrogenase family.</text>
</comment>
<keyword evidence="12" id="KW-1185">Reference proteome</keyword>
<organism evidence="11 12">
    <name type="scientific">Pleurostoma richardsiae</name>
    <dbReference type="NCBI Taxonomy" id="41990"/>
    <lineage>
        <taxon>Eukaryota</taxon>
        <taxon>Fungi</taxon>
        <taxon>Dikarya</taxon>
        <taxon>Ascomycota</taxon>
        <taxon>Pezizomycotina</taxon>
        <taxon>Sordariomycetes</taxon>
        <taxon>Sordariomycetidae</taxon>
        <taxon>Calosphaeriales</taxon>
        <taxon>Pleurostomataceae</taxon>
        <taxon>Pleurostoma</taxon>
    </lineage>
</organism>
<dbReference type="GO" id="GO:0005737">
    <property type="term" value="C:cytoplasm"/>
    <property type="evidence" value="ECO:0007669"/>
    <property type="project" value="TreeGrafter"/>
</dbReference>
<keyword evidence="7" id="KW-0520">NAD</keyword>
<dbReference type="PROSITE" id="PS00059">
    <property type="entry name" value="ADH_ZINC"/>
    <property type="match status" value="1"/>
</dbReference>
<comment type="caution">
    <text evidence="11">The sequence shown here is derived from an EMBL/GenBank/DDBJ whole genome shotgun (WGS) entry which is preliminary data.</text>
</comment>
<dbReference type="CDD" id="cd08297">
    <property type="entry name" value="CAD3"/>
    <property type="match status" value="1"/>
</dbReference>
<dbReference type="InterPro" id="IPR020843">
    <property type="entry name" value="ER"/>
</dbReference>
<dbReference type="AlphaFoldDB" id="A0AA38RHM9"/>
<keyword evidence="4 8" id="KW-0479">Metal-binding</keyword>
<dbReference type="SUPFAM" id="SSF51735">
    <property type="entry name" value="NAD(P)-binding Rossmann-fold domains"/>
    <property type="match status" value="1"/>
</dbReference>
<reference evidence="11" key="1">
    <citation type="submission" date="2022-07" db="EMBL/GenBank/DDBJ databases">
        <title>Fungi with potential for degradation of polypropylene.</title>
        <authorList>
            <person name="Gostincar C."/>
        </authorList>
    </citation>
    <scope>NUCLEOTIDE SEQUENCE</scope>
    <source>
        <strain evidence="11">EXF-13308</strain>
    </source>
</reference>
<dbReference type="Pfam" id="PF00107">
    <property type="entry name" value="ADH_zinc_N"/>
    <property type="match status" value="1"/>
</dbReference>
<dbReference type="PANTHER" id="PTHR42940">
    <property type="entry name" value="ALCOHOL DEHYDROGENASE 1-RELATED"/>
    <property type="match status" value="1"/>
</dbReference>
<evidence type="ECO:0000256" key="3">
    <source>
        <dbReference type="ARBA" id="ARBA00013190"/>
    </source>
</evidence>
<dbReference type="InterPro" id="IPR013154">
    <property type="entry name" value="ADH-like_N"/>
</dbReference>
<evidence type="ECO:0000256" key="9">
    <source>
        <dbReference type="SAM" id="MobiDB-lite"/>
    </source>
</evidence>
<dbReference type="PANTHER" id="PTHR42940:SF3">
    <property type="entry name" value="ALCOHOL DEHYDROGENASE 1-RELATED"/>
    <property type="match status" value="1"/>
</dbReference>
<evidence type="ECO:0000313" key="12">
    <source>
        <dbReference type="Proteomes" id="UP001174694"/>
    </source>
</evidence>
<dbReference type="Gene3D" id="3.90.180.10">
    <property type="entry name" value="Medium-chain alcohol dehydrogenases, catalytic domain"/>
    <property type="match status" value="1"/>
</dbReference>
<evidence type="ECO:0000256" key="7">
    <source>
        <dbReference type="ARBA" id="ARBA00023027"/>
    </source>
</evidence>
<dbReference type="EC" id="1.1.1.1" evidence="3"/>
<dbReference type="Pfam" id="PF08240">
    <property type="entry name" value="ADH_N"/>
    <property type="match status" value="1"/>
</dbReference>
<evidence type="ECO:0000256" key="1">
    <source>
        <dbReference type="ARBA" id="ARBA00001947"/>
    </source>
</evidence>
<evidence type="ECO:0000259" key="10">
    <source>
        <dbReference type="SMART" id="SM00829"/>
    </source>
</evidence>
<dbReference type="SUPFAM" id="SSF50129">
    <property type="entry name" value="GroES-like"/>
    <property type="match status" value="1"/>
</dbReference>
<evidence type="ECO:0000256" key="5">
    <source>
        <dbReference type="ARBA" id="ARBA00022833"/>
    </source>
</evidence>
<comment type="cofactor">
    <cofactor evidence="1 8">
        <name>Zn(2+)</name>
        <dbReference type="ChEBI" id="CHEBI:29105"/>
    </cofactor>
</comment>
<dbReference type="Proteomes" id="UP001174694">
    <property type="component" value="Unassembled WGS sequence"/>
</dbReference>
<dbReference type="InterPro" id="IPR036291">
    <property type="entry name" value="NAD(P)-bd_dom_sf"/>
</dbReference>
<dbReference type="SMART" id="SM00829">
    <property type="entry name" value="PKS_ER"/>
    <property type="match status" value="1"/>
</dbReference>